<dbReference type="GO" id="GO:0009904">
    <property type="term" value="P:chloroplast accumulation movement"/>
    <property type="evidence" value="ECO:0007669"/>
    <property type="project" value="TreeGrafter"/>
</dbReference>
<dbReference type="Pfam" id="PF05701">
    <property type="entry name" value="WEMBL"/>
    <property type="match status" value="1"/>
</dbReference>
<protein>
    <recommendedName>
        <fullName evidence="6">Protein WEAK CHLOROPLAST MOVEMENT UNDER BLUE LIGHT 1-like</fullName>
    </recommendedName>
</protein>
<feature type="coiled-coil region" evidence="3">
    <location>
        <begin position="471"/>
        <end position="498"/>
    </location>
</feature>
<accession>A0A8T0W9K0</accession>
<evidence type="ECO:0000313" key="5">
    <source>
        <dbReference type="Proteomes" id="UP000823388"/>
    </source>
</evidence>
<evidence type="ECO:0000256" key="3">
    <source>
        <dbReference type="SAM" id="Coils"/>
    </source>
</evidence>
<comment type="caution">
    <text evidence="4">The sequence shown here is derived from an EMBL/GenBank/DDBJ whole genome shotgun (WGS) entry which is preliminary data.</text>
</comment>
<feature type="coiled-coil region" evidence="3">
    <location>
        <begin position="261"/>
        <end position="447"/>
    </location>
</feature>
<feature type="coiled-coil region" evidence="3">
    <location>
        <begin position="683"/>
        <end position="717"/>
    </location>
</feature>
<feature type="coiled-coil region" evidence="3">
    <location>
        <begin position="564"/>
        <end position="612"/>
    </location>
</feature>
<sequence length="816" mass="91211">MRQCLATTSFHFLPNRRSSLNFLPPSVLPLRNACLEGRYGRWIEMRMDEVSVERVPLVSVASDSVNVEASLIDSEPPAALDFPKKAPVVHSRHLSEDLSALTINDLRVNNGEQNCNEQIEGKGVNSHGHIRHFSTDLSSLEINDLYANKGEENGHNLLCGKGESRPNSAERNIYKAAEIAERFIKSIDNRVLVDTGAPIESVKEAVSKFGGILDWKERRKNVQNALDKALEDTPDYQRRAEATEVEKNKVLMELCTTRRTIEGLKLNLEKAQTEAIQAQQDSELANIRFKEIQQGIACRESAAAKAEIELAKYRHANALAELQSVKDELAQLQKEYTALKTKRDNAETKACESNAASQEIEKTVDDLTLELIALKQLLTSSQATHIIAEEQKLNFALAYQQEKAKWQNELKQVDDEVQKIHDAAAVNKDLESKLEAASTLLVKLQDQFSTYLKGEEWPEEVSLDGEAGIPIVSTRAKLAKSRKELEDMRADIKRAKDEVRILWNAAATLRADIERNETDLGALRHKEHLASVSVSSLQEELSNKTYELNIVHERTKAAEMPAELQQATKVMEQANSKAQMARHELAKAREEADQAKAQVNVAKLRLEAVSREILAVNTSEEIATASANALQEYKLETHIDPQVERVSDNYVTLSLEEYDALSKKAQDAEDLAKKRVIKAVEKIKQAKDAEVRSLNQMEQLAKQINGRKLELRAAQEKANSAQYGKLTMENELRKRWATHEQQTDAGESAHGIADLPNLKNSSLSFDAASSTSNPQMVGSLSRADTIAATRVKESKPRKSLFPRSIVAMFVSRKKTH</sequence>
<name>A0A8T0W9K0_PANVG</name>
<dbReference type="EMBL" id="CM029039">
    <property type="protein sequence ID" value="KAG2643858.1"/>
    <property type="molecule type" value="Genomic_DNA"/>
</dbReference>
<reference evidence="4" key="1">
    <citation type="submission" date="2020-05" db="EMBL/GenBank/DDBJ databases">
        <title>WGS assembly of Panicum virgatum.</title>
        <authorList>
            <person name="Lovell J.T."/>
            <person name="Jenkins J."/>
            <person name="Shu S."/>
            <person name="Juenger T.E."/>
            <person name="Schmutz J."/>
        </authorList>
    </citation>
    <scope>NUCLEOTIDE SEQUENCE</scope>
    <source>
        <strain evidence="4">AP13</strain>
    </source>
</reference>
<dbReference type="InterPro" id="IPR008545">
    <property type="entry name" value="Web"/>
</dbReference>
<dbReference type="Proteomes" id="UP000823388">
    <property type="component" value="Chromosome 2K"/>
</dbReference>
<evidence type="ECO:0000313" key="4">
    <source>
        <dbReference type="EMBL" id="KAG2643858.1"/>
    </source>
</evidence>
<keyword evidence="5" id="KW-1185">Reference proteome</keyword>
<dbReference type="PANTHER" id="PTHR32054:SF15">
    <property type="entry name" value="OS09G0458000 PROTEIN"/>
    <property type="match status" value="1"/>
</dbReference>
<dbReference type="AlphaFoldDB" id="A0A8T0W9K0"/>
<gene>
    <name evidence="4" type="ORF">PVAP13_2KG351700</name>
</gene>
<proteinExistence type="inferred from homology"/>
<evidence type="ECO:0008006" key="6">
    <source>
        <dbReference type="Google" id="ProtNLM"/>
    </source>
</evidence>
<evidence type="ECO:0000256" key="1">
    <source>
        <dbReference type="ARBA" id="ARBA00005485"/>
    </source>
</evidence>
<evidence type="ECO:0000256" key="2">
    <source>
        <dbReference type="ARBA" id="ARBA00023054"/>
    </source>
</evidence>
<dbReference type="GO" id="GO:0009903">
    <property type="term" value="P:chloroplast avoidance movement"/>
    <property type="evidence" value="ECO:0007669"/>
    <property type="project" value="TreeGrafter"/>
</dbReference>
<keyword evidence="2 3" id="KW-0175">Coiled coil</keyword>
<dbReference type="PANTHER" id="PTHR32054">
    <property type="entry name" value="HEAVY CHAIN, PUTATIVE, EXPRESSED-RELATED-RELATED"/>
    <property type="match status" value="1"/>
</dbReference>
<dbReference type="OrthoDB" id="1931671at2759"/>
<organism evidence="4 5">
    <name type="scientific">Panicum virgatum</name>
    <name type="common">Blackwell switchgrass</name>
    <dbReference type="NCBI Taxonomy" id="38727"/>
    <lineage>
        <taxon>Eukaryota</taxon>
        <taxon>Viridiplantae</taxon>
        <taxon>Streptophyta</taxon>
        <taxon>Embryophyta</taxon>
        <taxon>Tracheophyta</taxon>
        <taxon>Spermatophyta</taxon>
        <taxon>Magnoliopsida</taxon>
        <taxon>Liliopsida</taxon>
        <taxon>Poales</taxon>
        <taxon>Poaceae</taxon>
        <taxon>PACMAD clade</taxon>
        <taxon>Panicoideae</taxon>
        <taxon>Panicodae</taxon>
        <taxon>Paniceae</taxon>
        <taxon>Panicinae</taxon>
        <taxon>Panicum</taxon>
        <taxon>Panicum sect. Hiantes</taxon>
    </lineage>
</organism>
<dbReference type="GO" id="GO:0005829">
    <property type="term" value="C:cytosol"/>
    <property type="evidence" value="ECO:0007669"/>
    <property type="project" value="TreeGrafter"/>
</dbReference>
<comment type="similarity">
    <text evidence="1">Belongs to the WEB family.</text>
</comment>